<comment type="caution">
    <text evidence="6">The sequence shown here is derived from an EMBL/GenBank/DDBJ whole genome shotgun (WGS) entry which is preliminary data.</text>
</comment>
<dbReference type="GO" id="GO:0005778">
    <property type="term" value="C:peroxisomal membrane"/>
    <property type="evidence" value="ECO:0007669"/>
    <property type="project" value="UniProtKB-SubCell"/>
</dbReference>
<name>A0A9P5ZAA8_9AGAR</name>
<proteinExistence type="predicted"/>
<organism evidence="6 7">
    <name type="scientific">Pholiota conissans</name>
    <dbReference type="NCBI Taxonomy" id="109636"/>
    <lineage>
        <taxon>Eukaryota</taxon>
        <taxon>Fungi</taxon>
        <taxon>Dikarya</taxon>
        <taxon>Basidiomycota</taxon>
        <taxon>Agaricomycotina</taxon>
        <taxon>Agaricomycetes</taxon>
        <taxon>Agaricomycetidae</taxon>
        <taxon>Agaricales</taxon>
        <taxon>Agaricineae</taxon>
        <taxon>Strophariaceae</taxon>
        <taxon>Pholiota</taxon>
    </lineage>
</organism>
<dbReference type="PANTHER" id="PTHR12652">
    <property type="entry name" value="PEROXISOMAL BIOGENESIS FACTOR 11"/>
    <property type="match status" value="1"/>
</dbReference>
<evidence type="ECO:0000256" key="5">
    <source>
        <dbReference type="SAM" id="MobiDB-lite"/>
    </source>
</evidence>
<sequence>MSSISFPDHSMSHRQDESLGDQFYTPPFDTGSFQINPLSSHPPRTPRTSMHASSSHNFSASVYNEKVHVEEKIEVDVDDIEIDPEEDRVKLLEKRVRKEEVWREMVVTSNGRDKAFKLMQYSIRLGLAFHLSLTSTRLLRRPTRPPWEQNIVKRLTSTADGFSFARKLLLLFNWLHPLTQILAQQSVPFSAEVSTEKAKKVQKPFLQTLLYAPPPVLLELANAISDDIYTWSRLGLLGKRVGEHAGRFSDWCWFLSTLVGLVENGVERQMIGGLQSEVEGRLYTESMTGATAASKPKSTKIDEKELSRLRNQDYWLQVTRAKLLMDLIFVSYELFKIRRGRNTVKAFTGLSSAILSSAKLYDRHKAALLKGLLTSSS</sequence>
<reference evidence="6" key="1">
    <citation type="submission" date="2020-11" db="EMBL/GenBank/DDBJ databases">
        <authorList>
            <consortium name="DOE Joint Genome Institute"/>
            <person name="Ahrendt S."/>
            <person name="Riley R."/>
            <person name="Andreopoulos W."/>
            <person name="Labutti K."/>
            <person name="Pangilinan J."/>
            <person name="Ruiz-Duenas F.J."/>
            <person name="Barrasa J.M."/>
            <person name="Sanchez-Garcia M."/>
            <person name="Camarero S."/>
            <person name="Miyauchi S."/>
            <person name="Serrano A."/>
            <person name="Linde D."/>
            <person name="Babiker R."/>
            <person name="Drula E."/>
            <person name="Ayuso-Fernandez I."/>
            <person name="Pacheco R."/>
            <person name="Padilla G."/>
            <person name="Ferreira P."/>
            <person name="Barriuso J."/>
            <person name="Kellner H."/>
            <person name="Castanera R."/>
            <person name="Alfaro M."/>
            <person name="Ramirez L."/>
            <person name="Pisabarro A.G."/>
            <person name="Kuo A."/>
            <person name="Tritt A."/>
            <person name="Lipzen A."/>
            <person name="He G."/>
            <person name="Yan M."/>
            <person name="Ng V."/>
            <person name="Cullen D."/>
            <person name="Martin F."/>
            <person name="Rosso M.-N."/>
            <person name="Henrissat B."/>
            <person name="Hibbett D."/>
            <person name="Martinez A.T."/>
            <person name="Grigoriev I.V."/>
        </authorList>
    </citation>
    <scope>NUCLEOTIDE SEQUENCE</scope>
    <source>
        <strain evidence="6">CIRM-BRFM 674</strain>
    </source>
</reference>
<evidence type="ECO:0000256" key="2">
    <source>
        <dbReference type="ARBA" id="ARBA00023136"/>
    </source>
</evidence>
<keyword evidence="3" id="KW-0576">Peroxisome</keyword>
<dbReference type="GO" id="GO:0016559">
    <property type="term" value="P:peroxisome fission"/>
    <property type="evidence" value="ECO:0007669"/>
    <property type="project" value="InterPro"/>
</dbReference>
<feature type="region of interest" description="Disordered" evidence="5">
    <location>
        <begin position="1"/>
        <end position="56"/>
    </location>
</feature>
<feature type="compositionally biased region" description="Polar residues" evidence="5">
    <location>
        <begin position="46"/>
        <end position="56"/>
    </location>
</feature>
<dbReference type="EMBL" id="MU155148">
    <property type="protein sequence ID" value="KAF9484009.1"/>
    <property type="molecule type" value="Genomic_DNA"/>
</dbReference>
<evidence type="ECO:0000313" key="7">
    <source>
        <dbReference type="Proteomes" id="UP000807469"/>
    </source>
</evidence>
<evidence type="ECO:0000313" key="6">
    <source>
        <dbReference type="EMBL" id="KAF9484009.1"/>
    </source>
</evidence>
<evidence type="ECO:0000256" key="1">
    <source>
        <dbReference type="ARBA" id="ARBA00022593"/>
    </source>
</evidence>
<dbReference type="Pfam" id="PF05648">
    <property type="entry name" value="PEX11"/>
    <property type="match status" value="1"/>
</dbReference>
<dbReference type="PANTHER" id="PTHR12652:SF19">
    <property type="entry name" value="PEROXISOMAL BIOGENESIS FACTOR 11"/>
    <property type="match status" value="1"/>
</dbReference>
<gene>
    <name evidence="6" type="ORF">BDN70DRAFT_873163</name>
</gene>
<evidence type="ECO:0000256" key="4">
    <source>
        <dbReference type="ARBA" id="ARBA00046271"/>
    </source>
</evidence>
<dbReference type="Proteomes" id="UP000807469">
    <property type="component" value="Unassembled WGS sequence"/>
</dbReference>
<comment type="subcellular location">
    <subcellularLocation>
        <location evidence="4">Peroxisome membrane</location>
    </subcellularLocation>
</comment>
<dbReference type="InterPro" id="IPR008733">
    <property type="entry name" value="PEX11"/>
</dbReference>
<dbReference type="AlphaFoldDB" id="A0A9P5ZAA8"/>
<dbReference type="OrthoDB" id="411017at2759"/>
<keyword evidence="7" id="KW-1185">Reference proteome</keyword>
<evidence type="ECO:0000256" key="3">
    <source>
        <dbReference type="ARBA" id="ARBA00023140"/>
    </source>
</evidence>
<protein>
    <submittedName>
        <fullName evidence="6">Uncharacterized protein</fullName>
    </submittedName>
</protein>
<accession>A0A9P5ZAA8</accession>
<keyword evidence="1" id="KW-0962">Peroxisome biogenesis</keyword>
<keyword evidence="2" id="KW-0472">Membrane</keyword>